<dbReference type="AlphaFoldDB" id="F5XHG9"/>
<keyword evidence="2" id="KW-0784">Thiamine biosynthesis</keyword>
<comment type="similarity">
    <text evidence="2">Belongs to the TenA family.</text>
</comment>
<dbReference type="Pfam" id="PF03070">
    <property type="entry name" value="TENA_THI-4"/>
    <property type="match status" value="1"/>
</dbReference>
<keyword evidence="5" id="KW-1185">Reference proteome</keyword>
<evidence type="ECO:0000256" key="2">
    <source>
        <dbReference type="RuleBase" id="RU363093"/>
    </source>
</evidence>
<dbReference type="eggNOG" id="COG0819">
    <property type="taxonomic scope" value="Bacteria"/>
</dbReference>
<name>F5XHG9_MICPN</name>
<dbReference type="UniPathway" id="UPA00060"/>
<dbReference type="PANTHER" id="PTHR43198">
    <property type="entry name" value="BIFUNCTIONAL TH2 PROTEIN"/>
    <property type="match status" value="1"/>
</dbReference>
<dbReference type="RefSeq" id="WP_013865991.1">
    <property type="nucleotide sequence ID" value="NC_015635.1"/>
</dbReference>
<evidence type="ECO:0000313" key="4">
    <source>
        <dbReference type="EMBL" id="BAK38177.1"/>
    </source>
</evidence>
<feature type="domain" description="Thiaminase-2/PQQC" evidence="3">
    <location>
        <begin position="30"/>
        <end position="229"/>
    </location>
</feature>
<reference evidence="4 5" key="1">
    <citation type="submission" date="2011-05" db="EMBL/GenBank/DDBJ databases">
        <title>Whole genome sequence of Microlunatus phosphovorus NM-1.</title>
        <authorList>
            <person name="Hosoyama A."/>
            <person name="Sasaki K."/>
            <person name="Harada T."/>
            <person name="Igarashi R."/>
            <person name="Kawakoshi A."/>
            <person name="Sasagawa M."/>
            <person name="Fukada J."/>
            <person name="Nakamura S."/>
            <person name="Katano Y."/>
            <person name="Hanada S."/>
            <person name="Kamagata Y."/>
            <person name="Nakamura N."/>
            <person name="Yamazaki S."/>
            <person name="Fujita N."/>
        </authorList>
    </citation>
    <scope>NUCLEOTIDE SEQUENCE [LARGE SCALE GENOMIC DNA]</scope>
    <source>
        <strain evidence="5">ATCC 700054 / DSM 10555 / JCM 9379 / NBRC 101784 / NCIMB 13414 / VKM Ac-1990 / NM-1</strain>
    </source>
</reference>
<comment type="catalytic activity">
    <reaction evidence="2">
        <text>thiamine + H2O = 5-(2-hydroxyethyl)-4-methylthiazole + 4-amino-5-hydroxymethyl-2-methylpyrimidine + H(+)</text>
        <dbReference type="Rhea" id="RHEA:17509"/>
        <dbReference type="ChEBI" id="CHEBI:15377"/>
        <dbReference type="ChEBI" id="CHEBI:15378"/>
        <dbReference type="ChEBI" id="CHEBI:16892"/>
        <dbReference type="ChEBI" id="CHEBI:17957"/>
        <dbReference type="ChEBI" id="CHEBI:18385"/>
        <dbReference type="EC" id="3.5.99.2"/>
    </reaction>
</comment>
<dbReference type="GO" id="GO:0009229">
    <property type="term" value="P:thiamine diphosphate biosynthetic process"/>
    <property type="evidence" value="ECO:0007669"/>
    <property type="project" value="UniProtKB-UniPathway"/>
</dbReference>
<comment type="function">
    <text evidence="2">Catalyzes an amino-pyrimidine hydrolysis reaction at the C5' of the pyrimidine moiety of thiamine compounds, a reaction that is part of a thiamine salvage pathway.</text>
</comment>
<evidence type="ECO:0000256" key="1">
    <source>
        <dbReference type="ARBA" id="ARBA00004948"/>
    </source>
</evidence>
<dbReference type="HOGENOM" id="CLU_077537_3_2_11"/>
<evidence type="ECO:0000259" key="3">
    <source>
        <dbReference type="Pfam" id="PF03070"/>
    </source>
</evidence>
<organism evidence="4 5">
    <name type="scientific">Microlunatus phosphovorus (strain ATCC 700054 / DSM 10555 / JCM 9379 / NBRC 101784 / NCIMB 13414 / VKM Ac-1990 / NM-1)</name>
    <dbReference type="NCBI Taxonomy" id="1032480"/>
    <lineage>
        <taxon>Bacteria</taxon>
        <taxon>Bacillati</taxon>
        <taxon>Actinomycetota</taxon>
        <taxon>Actinomycetes</taxon>
        <taxon>Propionibacteriales</taxon>
        <taxon>Propionibacteriaceae</taxon>
        <taxon>Microlunatus</taxon>
    </lineage>
</organism>
<protein>
    <recommendedName>
        <fullName evidence="2">Aminopyrimidine aminohydrolase</fullName>
        <ecNumber evidence="2">3.5.99.2</ecNumber>
    </recommendedName>
</protein>
<dbReference type="GO" id="GO:0050334">
    <property type="term" value="F:thiaminase activity"/>
    <property type="evidence" value="ECO:0007669"/>
    <property type="project" value="UniProtKB-EC"/>
</dbReference>
<dbReference type="InterPro" id="IPR027574">
    <property type="entry name" value="Thiaminase_II"/>
</dbReference>
<dbReference type="KEGG" id="mph:MLP_51630"/>
<proteinExistence type="inferred from homology"/>
<dbReference type="InterPro" id="IPR050967">
    <property type="entry name" value="Thiamine_Salvage_TenA"/>
</dbReference>
<dbReference type="GO" id="GO:0009228">
    <property type="term" value="P:thiamine biosynthetic process"/>
    <property type="evidence" value="ECO:0007669"/>
    <property type="project" value="UniProtKB-KW"/>
</dbReference>
<accession>F5XHG9</accession>
<dbReference type="SUPFAM" id="SSF48613">
    <property type="entry name" value="Heme oxygenase-like"/>
    <property type="match status" value="1"/>
</dbReference>
<evidence type="ECO:0000313" key="5">
    <source>
        <dbReference type="Proteomes" id="UP000007947"/>
    </source>
</evidence>
<dbReference type="EMBL" id="AP012204">
    <property type="protein sequence ID" value="BAK38177.1"/>
    <property type="molecule type" value="Genomic_DNA"/>
</dbReference>
<dbReference type="InterPro" id="IPR016084">
    <property type="entry name" value="Haem_Oase-like_multi-hlx"/>
</dbReference>
<dbReference type="CDD" id="cd19365">
    <property type="entry name" value="TenA_C-like"/>
    <property type="match status" value="1"/>
</dbReference>
<dbReference type="Gene3D" id="1.20.910.10">
    <property type="entry name" value="Heme oxygenase-like"/>
    <property type="match status" value="1"/>
</dbReference>
<dbReference type="EC" id="3.5.99.2" evidence="2"/>
<dbReference type="PANTHER" id="PTHR43198:SF2">
    <property type="entry name" value="SI:CH1073-67J19.1-RELATED"/>
    <property type="match status" value="1"/>
</dbReference>
<dbReference type="Proteomes" id="UP000007947">
    <property type="component" value="Chromosome"/>
</dbReference>
<dbReference type="NCBIfam" id="TIGR04306">
    <property type="entry name" value="salvage_TenA"/>
    <property type="match status" value="1"/>
</dbReference>
<sequence>MSTKAETIASHSTAVLSFSQQLWESGAATYAEILRHPFLTGLTDGTLSKDAFRYFVIQDSHYLRAYARALSLVSARATDPEAVALFAGHASDAIAVEKELHVSLLHGLGLTAAAVDAAGSGPTTTAYASYLLGVCATGTYAEALAAVLPCYWVYRDVGRELLTRSSPDPLYAQWIASYGSPEFDAVVESVLAVTDGLGSDIGPSERVRCHEHFAVTTRYEWMFWDAAYQQLSWPI</sequence>
<comment type="pathway">
    <text evidence="1 2">Cofactor biosynthesis; thiamine diphosphate biosynthesis.</text>
</comment>
<dbReference type="GO" id="GO:0005829">
    <property type="term" value="C:cytosol"/>
    <property type="evidence" value="ECO:0007669"/>
    <property type="project" value="TreeGrafter"/>
</dbReference>
<dbReference type="STRING" id="1032480.MLP_51630"/>
<comment type="catalytic activity">
    <reaction evidence="2">
        <text>4-amino-5-aminomethyl-2-methylpyrimidine + H2O = 4-amino-5-hydroxymethyl-2-methylpyrimidine + NH4(+)</text>
        <dbReference type="Rhea" id="RHEA:31799"/>
        <dbReference type="ChEBI" id="CHEBI:15377"/>
        <dbReference type="ChEBI" id="CHEBI:16892"/>
        <dbReference type="ChEBI" id="CHEBI:28938"/>
        <dbReference type="ChEBI" id="CHEBI:63416"/>
        <dbReference type="EC" id="3.5.99.2"/>
    </reaction>
</comment>
<gene>
    <name evidence="4" type="ordered locus">MLP_51630</name>
</gene>
<dbReference type="InterPro" id="IPR004305">
    <property type="entry name" value="Thiaminase-2/PQQC"/>
</dbReference>
<keyword evidence="2" id="KW-0378">Hydrolase</keyword>